<dbReference type="PANTHER" id="PTHR33745">
    <property type="entry name" value="RSBT ANTAGONIST PROTEIN RSBS-RELATED"/>
    <property type="match status" value="1"/>
</dbReference>
<feature type="domain" description="STAS" evidence="2">
    <location>
        <begin position="164"/>
        <end position="275"/>
    </location>
</feature>
<dbReference type="SUPFAM" id="SSF52091">
    <property type="entry name" value="SpoIIaa-like"/>
    <property type="match status" value="1"/>
</dbReference>
<dbReference type="PROSITE" id="PS50801">
    <property type="entry name" value="STAS"/>
    <property type="match status" value="1"/>
</dbReference>
<name>A0A264VZU3_9BACL</name>
<proteinExistence type="predicted"/>
<reference evidence="3 4" key="1">
    <citation type="submission" date="2017-07" db="EMBL/GenBank/DDBJ databases">
        <title>Tetzosporium hominis gen.nov. sp.nov.</title>
        <authorList>
            <person name="Tetz G."/>
            <person name="Tetz V."/>
        </authorList>
    </citation>
    <scope>NUCLEOTIDE SEQUENCE [LARGE SCALE GENOMIC DNA]</scope>
    <source>
        <strain evidence="3 4">VT-49</strain>
    </source>
</reference>
<keyword evidence="1" id="KW-0597">Phosphoprotein</keyword>
<sequence>MTPNQELYEYLQKHTWDLTEEWYAALDKEATSGVYASNDATVIETIKQQNHGFHERFCKVFVEDEATFLKEFEAWVLEIARDPEHLNTPLHHILQEFFNTQQQYIHLLYRYERQANNLSHDTVQEWIATVIKTFSRLMTWFTEEHHNYSLSKLRAQQEMINELSTPVISLSRGVALLPLVGDIDTNRAKYIFENALTQCTQKRVESLLIDISGVAIIDTMVAQQIFQLIEALRLLGVKSTLSGIRPEIAQTAVQLGISFQDVNTISTIERAVQRLFTEK</sequence>
<gene>
    <name evidence="3" type="ORF">CF394_14310</name>
</gene>
<dbReference type="CDD" id="cd07041">
    <property type="entry name" value="STAS_RsbR_RsbS_like"/>
    <property type="match status" value="1"/>
</dbReference>
<organism evidence="3 4">
    <name type="scientific">Tetzosporium hominis</name>
    <dbReference type="NCBI Taxonomy" id="2020506"/>
    <lineage>
        <taxon>Bacteria</taxon>
        <taxon>Bacillati</taxon>
        <taxon>Bacillota</taxon>
        <taxon>Bacilli</taxon>
        <taxon>Bacillales</taxon>
        <taxon>Caryophanaceae</taxon>
        <taxon>Tetzosporium</taxon>
    </lineage>
</organism>
<dbReference type="AlphaFoldDB" id="A0A264VZU3"/>
<dbReference type="InterPro" id="IPR051932">
    <property type="entry name" value="Bact_StressResp_Reg"/>
</dbReference>
<dbReference type="Pfam" id="PF01740">
    <property type="entry name" value="STAS"/>
    <property type="match status" value="1"/>
</dbReference>
<accession>A0A264VZU3</accession>
<dbReference type="EMBL" id="NOKQ01000342">
    <property type="protein sequence ID" value="OZS76859.1"/>
    <property type="molecule type" value="Genomic_DNA"/>
</dbReference>
<dbReference type="RefSeq" id="WP_094944510.1">
    <property type="nucleotide sequence ID" value="NZ_NOKQ01000342.1"/>
</dbReference>
<dbReference type="Gene3D" id="3.30.750.24">
    <property type="entry name" value="STAS domain"/>
    <property type="match status" value="1"/>
</dbReference>
<evidence type="ECO:0000259" key="2">
    <source>
        <dbReference type="PROSITE" id="PS50801"/>
    </source>
</evidence>
<dbReference type="InterPro" id="IPR036513">
    <property type="entry name" value="STAS_dom_sf"/>
</dbReference>
<evidence type="ECO:0000313" key="3">
    <source>
        <dbReference type="EMBL" id="OZS76859.1"/>
    </source>
</evidence>
<evidence type="ECO:0000313" key="4">
    <source>
        <dbReference type="Proteomes" id="UP000217065"/>
    </source>
</evidence>
<dbReference type="Proteomes" id="UP000217065">
    <property type="component" value="Unassembled WGS sequence"/>
</dbReference>
<dbReference type="InterPro" id="IPR002645">
    <property type="entry name" value="STAS_dom"/>
</dbReference>
<evidence type="ECO:0000256" key="1">
    <source>
        <dbReference type="ARBA" id="ARBA00022553"/>
    </source>
</evidence>
<protein>
    <submittedName>
        <fullName evidence="3">RsbT co-antagonist protein RsbRB</fullName>
    </submittedName>
</protein>
<dbReference type="OrthoDB" id="9800154at2"/>
<comment type="caution">
    <text evidence="3">The sequence shown here is derived from an EMBL/GenBank/DDBJ whole genome shotgun (WGS) entry which is preliminary data.</text>
</comment>
<keyword evidence="4" id="KW-1185">Reference proteome</keyword>
<dbReference type="PANTHER" id="PTHR33745:SF3">
    <property type="entry name" value="RSBT CO-ANTAGONIST PROTEIN RSBRC"/>
    <property type="match status" value="1"/>
</dbReference>